<dbReference type="AlphaFoldDB" id="A0A818SLR6"/>
<evidence type="ECO:0000313" key="2">
    <source>
        <dbReference type="EMBL" id="CAF3672545.1"/>
    </source>
</evidence>
<comment type="caution">
    <text evidence="2">The sequence shown here is derived from an EMBL/GenBank/DDBJ whole genome shotgun (WGS) entry which is preliminary data.</text>
</comment>
<keyword evidence="1" id="KW-0175">Coiled coil</keyword>
<evidence type="ECO:0000256" key="1">
    <source>
        <dbReference type="SAM" id="Coils"/>
    </source>
</evidence>
<feature type="coiled-coil region" evidence="1">
    <location>
        <begin position="215"/>
        <end position="242"/>
    </location>
</feature>
<gene>
    <name evidence="2" type="ORF">KXQ929_LOCUS9091</name>
</gene>
<dbReference type="EMBL" id="CAJOBB010000406">
    <property type="protein sequence ID" value="CAF3672545.1"/>
    <property type="molecule type" value="Genomic_DNA"/>
</dbReference>
<sequence length="404" mass="46596">MASNATTQPLSINTTKSNEAGYDFALSPTEPGKFDFYRVHVDNQTNKNDAMFSDNYEVSNPSNDLPKRWTPFYNMKHLSDQPKTASSSALYAKSSADTDTISTNNKTLNKPIQTVASFSSLTDAVKNAMQRGHLNTTTNQLRRQANGTTLSSKELNHLSPQSMNTSIYENQVNVDDEINPTVNRDLFQPNKNLKKHIRQYIKHPEKRNQIMNGDNNNQLIKLQQYKNEALTYKQQLKICQKTINHLRTTIHLIEELEQLKIKEQEPGQHYETIPIDYKINSHEINHFTCRCTNRINSNHKPSYQYCLNIFEQYQTLFAIDCFKQIPASLTDLYHNYQEINALKKSTKIKDTNQAIGKIHTYNNPVPYYHQIIEQIIKLLEVSKSDQIIPAIKTLLLLAHTDIQY</sequence>
<protein>
    <submittedName>
        <fullName evidence="2">Uncharacterized protein</fullName>
    </submittedName>
</protein>
<dbReference type="Proteomes" id="UP000663868">
    <property type="component" value="Unassembled WGS sequence"/>
</dbReference>
<proteinExistence type="predicted"/>
<reference evidence="2" key="1">
    <citation type="submission" date="2021-02" db="EMBL/GenBank/DDBJ databases">
        <authorList>
            <person name="Nowell W R."/>
        </authorList>
    </citation>
    <scope>NUCLEOTIDE SEQUENCE</scope>
</reference>
<name>A0A818SLR6_9BILA</name>
<organism evidence="2 3">
    <name type="scientific">Adineta steineri</name>
    <dbReference type="NCBI Taxonomy" id="433720"/>
    <lineage>
        <taxon>Eukaryota</taxon>
        <taxon>Metazoa</taxon>
        <taxon>Spiralia</taxon>
        <taxon>Gnathifera</taxon>
        <taxon>Rotifera</taxon>
        <taxon>Eurotatoria</taxon>
        <taxon>Bdelloidea</taxon>
        <taxon>Adinetida</taxon>
        <taxon>Adinetidae</taxon>
        <taxon>Adineta</taxon>
    </lineage>
</organism>
<evidence type="ECO:0000313" key="3">
    <source>
        <dbReference type="Proteomes" id="UP000663868"/>
    </source>
</evidence>
<accession>A0A818SLR6</accession>